<evidence type="ECO:0000256" key="2">
    <source>
        <dbReference type="ARBA" id="ARBA00023125"/>
    </source>
</evidence>
<dbReference type="EMBL" id="CP119108">
    <property type="protein sequence ID" value="WEG09028.1"/>
    <property type="molecule type" value="Genomic_DNA"/>
</dbReference>
<dbReference type="Proteomes" id="UP001214553">
    <property type="component" value="Chromosome"/>
</dbReference>
<organism evidence="6 7">
    <name type="scientific">Microbacterium horticulturae</name>
    <dbReference type="NCBI Taxonomy" id="3028316"/>
    <lineage>
        <taxon>Bacteria</taxon>
        <taxon>Bacillati</taxon>
        <taxon>Actinomycetota</taxon>
        <taxon>Actinomycetes</taxon>
        <taxon>Micrococcales</taxon>
        <taxon>Microbacteriaceae</taxon>
        <taxon>Microbacterium</taxon>
    </lineage>
</organism>
<dbReference type="Pfam" id="PF00440">
    <property type="entry name" value="TetR_N"/>
    <property type="match status" value="1"/>
</dbReference>
<dbReference type="Gene3D" id="1.10.357.10">
    <property type="entry name" value="Tetracycline Repressor, domain 2"/>
    <property type="match status" value="1"/>
</dbReference>
<accession>A0ABY8C2F6</accession>
<dbReference type="PRINTS" id="PR00455">
    <property type="entry name" value="HTHTETR"/>
</dbReference>
<dbReference type="InterPro" id="IPR001647">
    <property type="entry name" value="HTH_TetR"/>
</dbReference>
<evidence type="ECO:0000313" key="7">
    <source>
        <dbReference type="Proteomes" id="UP001214553"/>
    </source>
</evidence>
<gene>
    <name evidence="6" type="ORF">PU630_00250</name>
</gene>
<sequence>MANLRQKQKESTRKRLLEVALDLFVTNGYVATTIDDIATGAGTTRVTFYAHFESRQDLMRALIGELNEILDRRARPDTGGSTASPLVDAVRIGSRGLLADWLLNQARRWPRIRPYIIAATEAAAVDPDIRTLFYAWVEEVVADVVEGLDAADRFDPAARHFRGELAFANLDQTALYWMRNGGFDIDTAPEFDVMVEAWWRLVGTGGLR</sequence>
<dbReference type="PANTHER" id="PTHR30055">
    <property type="entry name" value="HTH-TYPE TRANSCRIPTIONAL REGULATOR RUTR"/>
    <property type="match status" value="1"/>
</dbReference>
<feature type="DNA-binding region" description="H-T-H motif" evidence="4">
    <location>
        <begin position="33"/>
        <end position="52"/>
    </location>
</feature>
<keyword evidence="1" id="KW-0805">Transcription regulation</keyword>
<evidence type="ECO:0000256" key="1">
    <source>
        <dbReference type="ARBA" id="ARBA00023015"/>
    </source>
</evidence>
<dbReference type="PANTHER" id="PTHR30055:SF234">
    <property type="entry name" value="HTH-TYPE TRANSCRIPTIONAL REGULATOR BETI"/>
    <property type="match status" value="1"/>
</dbReference>
<name>A0ABY8C2F6_9MICO</name>
<dbReference type="RefSeq" id="WP_275278352.1">
    <property type="nucleotide sequence ID" value="NZ_CP119108.1"/>
</dbReference>
<proteinExistence type="predicted"/>
<dbReference type="InterPro" id="IPR050109">
    <property type="entry name" value="HTH-type_TetR-like_transc_reg"/>
</dbReference>
<protein>
    <submittedName>
        <fullName evidence="6">TetR/AcrR family transcriptional regulator</fullName>
    </submittedName>
</protein>
<dbReference type="SUPFAM" id="SSF46689">
    <property type="entry name" value="Homeodomain-like"/>
    <property type="match status" value="1"/>
</dbReference>
<reference evidence="6 7" key="1">
    <citation type="submission" date="2023-03" db="EMBL/GenBank/DDBJ databases">
        <title>Genome sequence of Microbacterium sp. KACC 23027.</title>
        <authorList>
            <person name="Kim S."/>
            <person name="Heo J."/>
            <person name="Kwon S.-W."/>
        </authorList>
    </citation>
    <scope>NUCLEOTIDE SEQUENCE [LARGE SCALE GENOMIC DNA]</scope>
    <source>
        <strain evidence="6 7">KACC 23027</strain>
    </source>
</reference>
<evidence type="ECO:0000259" key="5">
    <source>
        <dbReference type="PROSITE" id="PS50977"/>
    </source>
</evidence>
<dbReference type="PROSITE" id="PS50977">
    <property type="entry name" value="HTH_TETR_2"/>
    <property type="match status" value="1"/>
</dbReference>
<feature type="domain" description="HTH tetR-type" evidence="5">
    <location>
        <begin position="10"/>
        <end position="70"/>
    </location>
</feature>
<keyword evidence="3" id="KW-0804">Transcription</keyword>
<keyword evidence="7" id="KW-1185">Reference proteome</keyword>
<dbReference type="InterPro" id="IPR009057">
    <property type="entry name" value="Homeodomain-like_sf"/>
</dbReference>
<keyword evidence="2 4" id="KW-0238">DNA-binding</keyword>
<evidence type="ECO:0000313" key="6">
    <source>
        <dbReference type="EMBL" id="WEG09028.1"/>
    </source>
</evidence>
<evidence type="ECO:0000256" key="4">
    <source>
        <dbReference type="PROSITE-ProRule" id="PRU00335"/>
    </source>
</evidence>
<evidence type="ECO:0000256" key="3">
    <source>
        <dbReference type="ARBA" id="ARBA00023163"/>
    </source>
</evidence>